<accession>A0ABR3MYA4</accession>
<organism evidence="1 2">
    <name type="scientific">Cirrhinus molitorella</name>
    <name type="common">mud carp</name>
    <dbReference type="NCBI Taxonomy" id="172907"/>
    <lineage>
        <taxon>Eukaryota</taxon>
        <taxon>Metazoa</taxon>
        <taxon>Chordata</taxon>
        <taxon>Craniata</taxon>
        <taxon>Vertebrata</taxon>
        <taxon>Euteleostomi</taxon>
        <taxon>Actinopterygii</taxon>
        <taxon>Neopterygii</taxon>
        <taxon>Teleostei</taxon>
        <taxon>Ostariophysi</taxon>
        <taxon>Cypriniformes</taxon>
        <taxon>Cyprinidae</taxon>
        <taxon>Labeoninae</taxon>
        <taxon>Labeonini</taxon>
        <taxon>Cirrhinus</taxon>
    </lineage>
</organism>
<gene>
    <name evidence="1" type="ORF">QQF64_031855</name>
</gene>
<proteinExistence type="predicted"/>
<dbReference type="EMBL" id="JAYMGO010000008">
    <property type="protein sequence ID" value="KAL1269566.1"/>
    <property type="molecule type" value="Genomic_DNA"/>
</dbReference>
<keyword evidence="2" id="KW-1185">Reference proteome</keyword>
<evidence type="ECO:0008006" key="3">
    <source>
        <dbReference type="Google" id="ProtNLM"/>
    </source>
</evidence>
<protein>
    <recommendedName>
        <fullName evidence="3">Endonuclease/exonuclease/phosphatase domain-containing protein</fullName>
    </recommendedName>
</protein>
<sequence length="92" mass="10250">MPNVHLAHHPTLDLCHLHDHVHLRKDSVHLFAKTLKDVALGQTLAVPQRRLEQPLPLSHQTNHFQAQGSVLICGDLNARTGSLPDYITDNGK</sequence>
<dbReference type="Proteomes" id="UP001558613">
    <property type="component" value="Unassembled WGS sequence"/>
</dbReference>
<evidence type="ECO:0000313" key="1">
    <source>
        <dbReference type="EMBL" id="KAL1269566.1"/>
    </source>
</evidence>
<reference evidence="1 2" key="1">
    <citation type="submission" date="2023-09" db="EMBL/GenBank/DDBJ databases">
        <authorList>
            <person name="Wang M."/>
        </authorList>
    </citation>
    <scope>NUCLEOTIDE SEQUENCE [LARGE SCALE GENOMIC DNA]</scope>
    <source>
        <strain evidence="1">GT-2023</strain>
        <tissue evidence="1">Liver</tissue>
    </source>
</reference>
<name>A0ABR3MYA4_9TELE</name>
<comment type="caution">
    <text evidence="1">The sequence shown here is derived from an EMBL/GenBank/DDBJ whole genome shotgun (WGS) entry which is preliminary data.</text>
</comment>
<evidence type="ECO:0000313" key="2">
    <source>
        <dbReference type="Proteomes" id="UP001558613"/>
    </source>
</evidence>